<dbReference type="PANTHER" id="PTHR35399">
    <property type="entry name" value="SLR8030 PROTEIN"/>
    <property type="match status" value="1"/>
</dbReference>
<dbReference type="Proteomes" id="UP001595844">
    <property type="component" value="Unassembled WGS sequence"/>
</dbReference>
<dbReference type="PROSITE" id="PS51318">
    <property type="entry name" value="TAT"/>
    <property type="match status" value="1"/>
</dbReference>
<proteinExistence type="predicted"/>
<comment type="caution">
    <text evidence="1">The sequence shown here is derived from an EMBL/GenBank/DDBJ whole genome shotgun (WGS) entry which is preliminary data.</text>
</comment>
<dbReference type="Pfam" id="PF05787">
    <property type="entry name" value="PhoX"/>
    <property type="match status" value="2"/>
</dbReference>
<gene>
    <name evidence="1" type="ORF">ACFO5K_23545</name>
</gene>
<evidence type="ECO:0000313" key="2">
    <source>
        <dbReference type="Proteomes" id="UP001595844"/>
    </source>
</evidence>
<dbReference type="EMBL" id="JBHSDL010000030">
    <property type="protein sequence ID" value="MFC4377062.1"/>
    <property type="molecule type" value="Genomic_DNA"/>
</dbReference>
<evidence type="ECO:0000313" key="1">
    <source>
        <dbReference type="EMBL" id="MFC4377062.1"/>
    </source>
</evidence>
<dbReference type="InterPro" id="IPR006311">
    <property type="entry name" value="TAT_signal"/>
</dbReference>
<organism evidence="1 2">
    <name type="scientific">Nocardia halotolerans</name>
    <dbReference type="NCBI Taxonomy" id="1755878"/>
    <lineage>
        <taxon>Bacteria</taxon>
        <taxon>Bacillati</taxon>
        <taxon>Actinomycetota</taxon>
        <taxon>Actinomycetes</taxon>
        <taxon>Mycobacteriales</taxon>
        <taxon>Nocardiaceae</taxon>
        <taxon>Nocardia</taxon>
    </lineage>
</organism>
<sequence length="378" mass="40012">MQRRGFLKAAVVGAGSVALSFTLGHRALAYPAKSGPSPYGDLLAADGNGLMLPQGFTSRVIARTGELVPGTGHVWHGAPDGGACFADGSGWIYVSNAELGNGAGGVSAVKFDAAGNITGAYPILSGTTDNCAGGASPWNTWISCEEFDKGLCWETDPWGVKPAVSHEAMGQFNHEAAAFDTGRNVVYLTEDEPDGGFYRYTPTVWGDLSAGRLQVLTTDLTWADVKPKGQKCRKQVKNMMRFDGGEGAYYRNDICYFTTKGDDKVWAYNAATNQLATVYDDDTTGNAPLTGVDNITGDPHVGDLFVAEDGGDMEICVITPDDVVAPFVRIVGQDDSEIAGVAFDPAGTRMYFSSQNGTTGTDDGGITYEVTGPFRRSL</sequence>
<dbReference type="InterPro" id="IPR008557">
    <property type="entry name" value="PhoX"/>
</dbReference>
<accession>A0ABV8VN36</accession>
<protein>
    <submittedName>
        <fullName evidence="1">Alkaline phosphatase PhoX</fullName>
    </submittedName>
</protein>
<dbReference type="RefSeq" id="WP_378567086.1">
    <property type="nucleotide sequence ID" value="NZ_JBHSDL010000030.1"/>
</dbReference>
<dbReference type="Gene3D" id="2.130.10.10">
    <property type="entry name" value="YVTN repeat-like/Quinoprotein amine dehydrogenase"/>
    <property type="match status" value="1"/>
</dbReference>
<dbReference type="PANTHER" id="PTHR35399:SF2">
    <property type="entry name" value="DUF839 DOMAIN-CONTAINING PROTEIN"/>
    <property type="match status" value="1"/>
</dbReference>
<keyword evidence="2" id="KW-1185">Reference proteome</keyword>
<reference evidence="2" key="1">
    <citation type="journal article" date="2019" name="Int. J. Syst. Evol. Microbiol.">
        <title>The Global Catalogue of Microorganisms (GCM) 10K type strain sequencing project: providing services to taxonomists for standard genome sequencing and annotation.</title>
        <authorList>
            <consortium name="The Broad Institute Genomics Platform"/>
            <consortium name="The Broad Institute Genome Sequencing Center for Infectious Disease"/>
            <person name="Wu L."/>
            <person name="Ma J."/>
        </authorList>
    </citation>
    <scope>NUCLEOTIDE SEQUENCE [LARGE SCALE GENOMIC DNA]</scope>
    <source>
        <strain evidence="2">IBRC-M 10490</strain>
    </source>
</reference>
<dbReference type="InterPro" id="IPR015943">
    <property type="entry name" value="WD40/YVTN_repeat-like_dom_sf"/>
</dbReference>
<name>A0ABV8VN36_9NOCA</name>
<dbReference type="SUPFAM" id="SSF63825">
    <property type="entry name" value="YWTD domain"/>
    <property type="match status" value="1"/>
</dbReference>